<dbReference type="GO" id="GO:0051301">
    <property type="term" value="P:cell division"/>
    <property type="evidence" value="ECO:0007669"/>
    <property type="project" value="UniProtKB-KW"/>
</dbReference>
<organism evidence="9 10">
    <name type="scientific">Ambrosia artemisiifolia</name>
    <name type="common">Common ragweed</name>
    <dbReference type="NCBI Taxonomy" id="4212"/>
    <lineage>
        <taxon>Eukaryota</taxon>
        <taxon>Viridiplantae</taxon>
        <taxon>Streptophyta</taxon>
        <taxon>Embryophyta</taxon>
        <taxon>Tracheophyta</taxon>
        <taxon>Spermatophyta</taxon>
        <taxon>Magnoliopsida</taxon>
        <taxon>eudicotyledons</taxon>
        <taxon>Gunneridae</taxon>
        <taxon>Pentapetalae</taxon>
        <taxon>asterids</taxon>
        <taxon>campanulids</taxon>
        <taxon>Asterales</taxon>
        <taxon>Asteraceae</taxon>
        <taxon>Asteroideae</taxon>
        <taxon>Heliantheae alliance</taxon>
        <taxon>Heliantheae</taxon>
        <taxon>Ambrosia</taxon>
    </lineage>
</organism>
<evidence type="ECO:0000256" key="2">
    <source>
        <dbReference type="ARBA" id="ARBA00022618"/>
    </source>
</evidence>
<dbReference type="InterPro" id="IPR006671">
    <property type="entry name" value="Cyclin_N"/>
</dbReference>
<evidence type="ECO:0000256" key="5">
    <source>
        <dbReference type="RuleBase" id="RU000383"/>
    </source>
</evidence>
<feature type="region of interest" description="Disordered" evidence="6">
    <location>
        <begin position="298"/>
        <end position="328"/>
    </location>
</feature>
<evidence type="ECO:0000259" key="8">
    <source>
        <dbReference type="SMART" id="SM01332"/>
    </source>
</evidence>
<dbReference type="AlphaFoldDB" id="A0AAD5C2G6"/>
<comment type="similarity">
    <text evidence="1">Belongs to the cyclin family. Cyclin D subfamily.</text>
</comment>
<dbReference type="InterPro" id="IPR036915">
    <property type="entry name" value="Cyclin-like_sf"/>
</dbReference>
<dbReference type="InterPro" id="IPR048258">
    <property type="entry name" value="Cyclins_cyclin-box"/>
</dbReference>
<dbReference type="FunFam" id="1.10.472.10:FF:000040">
    <property type="entry name" value="D6-type cyclin"/>
    <property type="match status" value="1"/>
</dbReference>
<dbReference type="EMBL" id="JAMZMK010009890">
    <property type="protein sequence ID" value="KAI7733882.1"/>
    <property type="molecule type" value="Genomic_DNA"/>
</dbReference>
<dbReference type="InterPro" id="IPR013763">
    <property type="entry name" value="Cyclin-like_dom"/>
</dbReference>
<protein>
    <recommendedName>
        <fullName evidence="11">Cyclin N-terminal domain-containing protein</fullName>
    </recommendedName>
</protein>
<dbReference type="SUPFAM" id="SSF47954">
    <property type="entry name" value="Cyclin-like"/>
    <property type="match status" value="1"/>
</dbReference>
<evidence type="ECO:0000256" key="3">
    <source>
        <dbReference type="ARBA" id="ARBA00023127"/>
    </source>
</evidence>
<evidence type="ECO:0000256" key="6">
    <source>
        <dbReference type="SAM" id="MobiDB-lite"/>
    </source>
</evidence>
<evidence type="ECO:0000313" key="10">
    <source>
        <dbReference type="Proteomes" id="UP001206925"/>
    </source>
</evidence>
<evidence type="ECO:0000256" key="1">
    <source>
        <dbReference type="ARBA" id="ARBA00009065"/>
    </source>
</evidence>
<sequence>MLCYINNTLYSMLDKSASTSLVFSAVGNHQSPPIEDSIVDLLIAGESDHSLLSDYILRSVHVTNRQDSINWILNAHTHYEFHPLTAVLSVNYFDRFLSVSATSLEWDTGWKFQLLSVACLSLAAKMNEPEVPLLLDLQVSEPRFVFEPKSIQRMELWVMEKLNWRLRSVTPFDFIHYFILKLPQLYYTNEHHFHCKCADLIVKTIRVIDFLRFRPSVMAAAAVISGAGEGVEIPESYYEKVDKEMVRSCHQLMEEYLVDTCPFAGQKVRRLWRPEERAPTSPNGVLDVATCVSCDTGSDNPELVMSRIADDRDREAKRVRPNVQEEQP</sequence>
<comment type="caution">
    <text evidence="9">The sequence shown here is derived from an EMBL/GenBank/DDBJ whole genome shotgun (WGS) entry which is preliminary data.</text>
</comment>
<dbReference type="InterPro" id="IPR004367">
    <property type="entry name" value="Cyclin_C-dom"/>
</dbReference>
<evidence type="ECO:0000259" key="7">
    <source>
        <dbReference type="SMART" id="SM00385"/>
    </source>
</evidence>
<keyword evidence="4" id="KW-0131">Cell cycle</keyword>
<keyword evidence="10" id="KW-1185">Reference proteome</keyword>
<reference evidence="9" key="1">
    <citation type="submission" date="2022-06" db="EMBL/GenBank/DDBJ databases">
        <title>Uncovering the hologenomic basis of an extraordinary plant invasion.</title>
        <authorList>
            <person name="Bieker V.C."/>
            <person name="Martin M.D."/>
            <person name="Gilbert T."/>
            <person name="Hodgins K."/>
            <person name="Battlay P."/>
            <person name="Petersen B."/>
            <person name="Wilson J."/>
        </authorList>
    </citation>
    <scope>NUCLEOTIDE SEQUENCE</scope>
    <source>
        <strain evidence="9">AA19_3_7</strain>
        <tissue evidence="9">Leaf</tissue>
    </source>
</reference>
<keyword evidence="2" id="KW-0132">Cell division</keyword>
<evidence type="ECO:0008006" key="11">
    <source>
        <dbReference type="Google" id="ProtNLM"/>
    </source>
</evidence>
<dbReference type="Proteomes" id="UP001206925">
    <property type="component" value="Unassembled WGS sequence"/>
</dbReference>
<dbReference type="PANTHER" id="PTHR10177">
    <property type="entry name" value="CYCLINS"/>
    <property type="match status" value="1"/>
</dbReference>
<feature type="domain" description="Cyclin C-terminal" evidence="8">
    <location>
        <begin position="169"/>
        <end position="294"/>
    </location>
</feature>
<feature type="domain" description="Cyclin-like" evidence="7">
    <location>
        <begin position="70"/>
        <end position="160"/>
    </location>
</feature>
<dbReference type="SMART" id="SM00385">
    <property type="entry name" value="CYCLIN"/>
    <property type="match status" value="1"/>
</dbReference>
<dbReference type="Pfam" id="PF02984">
    <property type="entry name" value="Cyclin_C"/>
    <property type="match status" value="1"/>
</dbReference>
<dbReference type="Pfam" id="PF00134">
    <property type="entry name" value="Cyclin_N"/>
    <property type="match status" value="1"/>
</dbReference>
<proteinExistence type="inferred from homology"/>
<feature type="compositionally biased region" description="Basic and acidic residues" evidence="6">
    <location>
        <begin position="308"/>
        <end position="318"/>
    </location>
</feature>
<dbReference type="FunFam" id="1.10.472.10:FF:000060">
    <property type="entry name" value="D6-type cyclin"/>
    <property type="match status" value="1"/>
</dbReference>
<dbReference type="SMART" id="SM01332">
    <property type="entry name" value="Cyclin_C"/>
    <property type="match status" value="1"/>
</dbReference>
<dbReference type="Gene3D" id="1.10.472.10">
    <property type="entry name" value="Cyclin-like"/>
    <property type="match status" value="2"/>
</dbReference>
<name>A0AAD5C2G6_AMBAR</name>
<dbReference type="InterPro" id="IPR039361">
    <property type="entry name" value="Cyclin"/>
</dbReference>
<evidence type="ECO:0000256" key="4">
    <source>
        <dbReference type="ARBA" id="ARBA00023306"/>
    </source>
</evidence>
<dbReference type="PROSITE" id="PS00292">
    <property type="entry name" value="CYCLINS"/>
    <property type="match status" value="1"/>
</dbReference>
<dbReference type="CDD" id="cd20543">
    <property type="entry name" value="CYCLIN_AtCycD-like_rpt1"/>
    <property type="match status" value="1"/>
</dbReference>
<accession>A0AAD5C2G6</accession>
<keyword evidence="3 5" id="KW-0195">Cyclin</keyword>
<evidence type="ECO:0000313" key="9">
    <source>
        <dbReference type="EMBL" id="KAI7733882.1"/>
    </source>
</evidence>
<gene>
    <name evidence="9" type="ORF">M8C21_013938</name>
</gene>
<dbReference type="CDD" id="cd20544">
    <property type="entry name" value="CYCLIN_AtCycD-like_rpt2"/>
    <property type="match status" value="1"/>
</dbReference>